<protein>
    <recommendedName>
        <fullName evidence="6">Carboxylic ester hydrolase</fullName>
        <ecNumber evidence="6">3.1.1.-</ecNumber>
    </recommendedName>
</protein>
<keyword evidence="2" id="KW-0719">Serine esterase</keyword>
<evidence type="ECO:0000313" key="8">
    <source>
        <dbReference type="EMBL" id="KAL1498381.1"/>
    </source>
</evidence>
<evidence type="ECO:0000256" key="5">
    <source>
        <dbReference type="ARBA" id="ARBA00023180"/>
    </source>
</evidence>
<dbReference type="Gene3D" id="3.40.50.1820">
    <property type="entry name" value="alpha/beta hydrolase"/>
    <property type="match status" value="1"/>
</dbReference>
<dbReference type="PROSITE" id="PS00122">
    <property type="entry name" value="CARBOXYLESTERASE_B_1"/>
    <property type="match status" value="1"/>
</dbReference>
<feature type="signal peptide" evidence="6">
    <location>
        <begin position="1"/>
        <end position="20"/>
    </location>
</feature>
<dbReference type="SUPFAM" id="SSF53474">
    <property type="entry name" value="alpha/beta-Hydrolases"/>
    <property type="match status" value="1"/>
</dbReference>
<reference evidence="8 9" key="1">
    <citation type="submission" date="2024-05" db="EMBL/GenBank/DDBJ databases">
        <title>Genetic variation in Jamaican populations of the coffee berry borer (Hypothenemus hampei).</title>
        <authorList>
            <person name="Errbii M."/>
            <person name="Myrie A."/>
        </authorList>
    </citation>
    <scope>NUCLEOTIDE SEQUENCE [LARGE SCALE GENOMIC DNA]</scope>
    <source>
        <strain evidence="8">JA-Hopewell-2020-01-JO</strain>
        <tissue evidence="8">Whole body</tissue>
    </source>
</reference>
<dbReference type="InterPro" id="IPR019819">
    <property type="entry name" value="Carboxylesterase_B_CS"/>
</dbReference>
<name>A0ABD1EPW5_HYPHA</name>
<gene>
    <name evidence="8" type="ORF">ABEB36_009188</name>
</gene>
<sequence length="553" mass="62348">MLVGNFIIVALNFLIKVVHSQLGPIVTIEDGKLQGTVHRSIGTEALYYAYRGIPYAKPPLGNLRFKSPLKNDQWIGVLNATQDKDQCVQTSGILGLTISGSEDCLYLNVYTPNVNGNFSVMVWIFGGGFTIGDASYNSYAPDFLLNRNLVFVSLNYRLGVLGFLSTNDLNCPGNWGIKDQVMALRWIKRNIQAFGGNPEKVTIVGQSAGSASVSYILQSKKTEGLYSGAIMQSGTSLCTWSLTRNAREFAFTLGARLGIFTADSKHLIHELRTVDVRRLKRAENDVYYVAIAVENIFTGLPLGPVIEPEHDEAIITGKSHDLLQNGNFNKVPVIVGLNSNEAKSFLGLFIDILKPLFTRYDLNLARLAPYDLTRNTTKRLLAGNEVKTHWFGHEPIATYPSANIIQFISDEHFNRPIRETVNQMSKYSDVFYYEFGYRGSLGEFENSFSGVGHFEEIFYIFANKANANDDDKLIRTKILDLWTNFIKFGKPTPMPMDSIAWEPISYKTRNNEEDVKYLSIDKSLMLKENPNQNDWEFYKNLYKKYGDPPFSTY</sequence>
<evidence type="ECO:0000313" key="9">
    <source>
        <dbReference type="Proteomes" id="UP001566132"/>
    </source>
</evidence>
<dbReference type="GO" id="GO:0052689">
    <property type="term" value="F:carboxylic ester hydrolase activity"/>
    <property type="evidence" value="ECO:0007669"/>
    <property type="project" value="UniProtKB-KW"/>
</dbReference>
<comment type="similarity">
    <text evidence="1 6">Belongs to the type-B carboxylesterase/lipase family.</text>
</comment>
<evidence type="ECO:0000259" key="7">
    <source>
        <dbReference type="Pfam" id="PF00135"/>
    </source>
</evidence>
<dbReference type="InterPro" id="IPR019826">
    <property type="entry name" value="Carboxylesterase_B_AS"/>
</dbReference>
<proteinExistence type="inferred from homology"/>
<dbReference type="InterPro" id="IPR029058">
    <property type="entry name" value="AB_hydrolase_fold"/>
</dbReference>
<dbReference type="InterPro" id="IPR002018">
    <property type="entry name" value="CarbesteraseB"/>
</dbReference>
<keyword evidence="6" id="KW-0732">Signal</keyword>
<keyword evidence="5" id="KW-0325">Glycoprotein</keyword>
<keyword evidence="9" id="KW-1185">Reference proteome</keyword>
<evidence type="ECO:0000256" key="1">
    <source>
        <dbReference type="ARBA" id="ARBA00005964"/>
    </source>
</evidence>
<dbReference type="EMBL" id="JBDJPC010000006">
    <property type="protein sequence ID" value="KAL1498381.1"/>
    <property type="molecule type" value="Genomic_DNA"/>
</dbReference>
<dbReference type="PROSITE" id="PS00941">
    <property type="entry name" value="CARBOXYLESTERASE_B_2"/>
    <property type="match status" value="1"/>
</dbReference>
<evidence type="ECO:0000256" key="6">
    <source>
        <dbReference type="RuleBase" id="RU361235"/>
    </source>
</evidence>
<dbReference type="PANTHER" id="PTHR43142:SF1">
    <property type="entry name" value="CARBOXYLIC ESTER HYDROLASE"/>
    <property type="match status" value="1"/>
</dbReference>
<dbReference type="Proteomes" id="UP001566132">
    <property type="component" value="Unassembled WGS sequence"/>
</dbReference>
<comment type="caution">
    <text evidence="8">The sequence shown here is derived from an EMBL/GenBank/DDBJ whole genome shotgun (WGS) entry which is preliminary data.</text>
</comment>
<evidence type="ECO:0000256" key="2">
    <source>
        <dbReference type="ARBA" id="ARBA00022487"/>
    </source>
</evidence>
<keyword evidence="3 6" id="KW-0378">Hydrolase</keyword>
<dbReference type="EC" id="3.1.1.-" evidence="6"/>
<accession>A0ABD1EPW5</accession>
<dbReference type="AlphaFoldDB" id="A0ABD1EPW5"/>
<dbReference type="PANTHER" id="PTHR43142">
    <property type="entry name" value="CARBOXYLIC ESTER HYDROLASE"/>
    <property type="match status" value="1"/>
</dbReference>
<dbReference type="Pfam" id="PF00135">
    <property type="entry name" value="COesterase"/>
    <property type="match status" value="1"/>
</dbReference>
<feature type="domain" description="Carboxylesterase type B" evidence="7">
    <location>
        <begin position="24"/>
        <end position="537"/>
    </location>
</feature>
<keyword evidence="4" id="KW-1015">Disulfide bond</keyword>
<evidence type="ECO:0000256" key="4">
    <source>
        <dbReference type="ARBA" id="ARBA00023157"/>
    </source>
</evidence>
<evidence type="ECO:0000256" key="3">
    <source>
        <dbReference type="ARBA" id="ARBA00022801"/>
    </source>
</evidence>
<feature type="chain" id="PRO_5044526335" description="Carboxylic ester hydrolase" evidence="6">
    <location>
        <begin position="21"/>
        <end position="553"/>
    </location>
</feature>
<organism evidence="8 9">
    <name type="scientific">Hypothenemus hampei</name>
    <name type="common">Coffee berry borer</name>
    <dbReference type="NCBI Taxonomy" id="57062"/>
    <lineage>
        <taxon>Eukaryota</taxon>
        <taxon>Metazoa</taxon>
        <taxon>Ecdysozoa</taxon>
        <taxon>Arthropoda</taxon>
        <taxon>Hexapoda</taxon>
        <taxon>Insecta</taxon>
        <taxon>Pterygota</taxon>
        <taxon>Neoptera</taxon>
        <taxon>Endopterygota</taxon>
        <taxon>Coleoptera</taxon>
        <taxon>Polyphaga</taxon>
        <taxon>Cucujiformia</taxon>
        <taxon>Curculionidae</taxon>
        <taxon>Scolytinae</taxon>
        <taxon>Hypothenemus</taxon>
    </lineage>
</organism>